<dbReference type="Gene3D" id="3.30.450.20">
    <property type="entry name" value="PAS domain"/>
    <property type="match status" value="1"/>
</dbReference>
<dbReference type="CDD" id="cd01949">
    <property type="entry name" value="GGDEF"/>
    <property type="match status" value="1"/>
</dbReference>
<dbReference type="PROSITE" id="PS50883">
    <property type="entry name" value="EAL"/>
    <property type="match status" value="1"/>
</dbReference>
<dbReference type="Proteomes" id="UP001596147">
    <property type="component" value="Unassembled WGS sequence"/>
</dbReference>
<dbReference type="NCBIfam" id="TIGR00254">
    <property type="entry name" value="GGDEF"/>
    <property type="match status" value="1"/>
</dbReference>
<gene>
    <name evidence="5" type="ORF">ACFPM4_01640</name>
</gene>
<evidence type="ECO:0000259" key="4">
    <source>
        <dbReference type="PROSITE" id="PS50924"/>
    </source>
</evidence>
<sequence length="798" mass="90806">MQQSPLLIMLSVIIAVFSTYTSLTMAERIADNNKRKKTWIIYASIIMGLGIFSTHFVGVVARYSSYNIVYNPYLLILMIIFACISTYSMFFLLYCHSLHNRNKYICGFNICLGMTITHYSGLLAIRAPLQIQFFSIPFILSIILAVFFTLVGVQTFTKIRNELTPVRIQNIYSSVVMGITICLMHYAGMKAVKYLPHRHVSITDSINTYTLAIIISIITILIMCFALCLAILDNRKIYAERQLLEKIRLSEIRYRLLVEQSPAPIIVYDGKAIIFINEVCLDLVKVSKKEEIIGKPILDFIHHQDWEKASSYLVKVRAGMNLKPLELRMISSVGDIVEVEGNVIKVVYDNKIAFQIILRDITETKRLQEQMKILAYTDQLTGLPNRHWFHEHLTKVVERAYADQSSVAVLMIDFDNFKTVNDTLGHKAGDEFLKIVANRMKSCLTPKDILVRIGGDEFFIVLENQSKKEVASVAKKLLNVMVKPVHIGTNDLIITLSIGISILSKFTPDGETLIRHSDIAMYEAKKKGKNTYQFFTEDLDCILKRKQQIENGLWKAIERQELQLYYQPQIEIKSGKLVGVEALLRWFPSFGNISPSEFIPIAEESGAIIGIGEWVLKKACKQLKDWEEAGITNIKLAFNVSARQFTDPYFFEKVKNVLSSLQINTCNLEIEITETMMLDIKSAMGIIEQLKKLGVRIAIDDFGAGYSSLNILKRIEIDTLKIDKSIIDDALKSNRNMSILTAIINVGTCLDNTKVIMEGIETSEQIKLLRDFNVIGQGYYYGKPEKVTEIEKKWFGKP</sequence>
<name>A0ABW0LCL8_9BACI</name>
<dbReference type="InterPro" id="IPR035919">
    <property type="entry name" value="EAL_sf"/>
</dbReference>
<dbReference type="PANTHER" id="PTHR44757:SF2">
    <property type="entry name" value="BIOFILM ARCHITECTURE MAINTENANCE PROTEIN MBAA"/>
    <property type="match status" value="1"/>
</dbReference>
<dbReference type="PROSITE" id="PS50887">
    <property type="entry name" value="GGDEF"/>
    <property type="match status" value="1"/>
</dbReference>
<dbReference type="InterPro" id="IPR001633">
    <property type="entry name" value="EAL_dom"/>
</dbReference>
<dbReference type="Pfam" id="PF00990">
    <property type="entry name" value="GGDEF"/>
    <property type="match status" value="1"/>
</dbReference>
<feature type="domain" description="GGDEF" evidence="3">
    <location>
        <begin position="405"/>
        <end position="537"/>
    </location>
</feature>
<reference evidence="6" key="1">
    <citation type="journal article" date="2019" name="Int. J. Syst. Evol. Microbiol.">
        <title>The Global Catalogue of Microorganisms (GCM) 10K type strain sequencing project: providing services to taxonomists for standard genome sequencing and annotation.</title>
        <authorList>
            <consortium name="The Broad Institute Genomics Platform"/>
            <consortium name="The Broad Institute Genome Sequencing Center for Infectious Disease"/>
            <person name="Wu L."/>
            <person name="Ma J."/>
        </authorList>
    </citation>
    <scope>NUCLEOTIDE SEQUENCE [LARGE SCALE GENOMIC DNA]</scope>
    <source>
        <strain evidence="6">CGMCC 1.12237</strain>
    </source>
</reference>
<dbReference type="InterPro" id="IPR005330">
    <property type="entry name" value="MHYT_dom"/>
</dbReference>
<evidence type="ECO:0000259" key="3">
    <source>
        <dbReference type="PROSITE" id="PS50887"/>
    </source>
</evidence>
<organism evidence="5 6">
    <name type="scientific">Lederbergia graminis</name>
    <dbReference type="NCBI Taxonomy" id="735518"/>
    <lineage>
        <taxon>Bacteria</taxon>
        <taxon>Bacillati</taxon>
        <taxon>Bacillota</taxon>
        <taxon>Bacilli</taxon>
        <taxon>Bacillales</taxon>
        <taxon>Bacillaceae</taxon>
        <taxon>Lederbergia</taxon>
    </lineage>
</organism>
<accession>A0ABW0LCL8</accession>
<dbReference type="Gene3D" id="3.30.70.270">
    <property type="match status" value="1"/>
</dbReference>
<dbReference type="InterPro" id="IPR000014">
    <property type="entry name" value="PAS"/>
</dbReference>
<feature type="domain" description="MHYT" evidence="4">
    <location>
        <begin position="3"/>
        <end position="195"/>
    </location>
</feature>
<feature type="transmembrane region" description="Helical" evidence="1">
    <location>
        <begin position="6"/>
        <end position="26"/>
    </location>
</feature>
<dbReference type="SUPFAM" id="SSF55785">
    <property type="entry name" value="PYP-like sensor domain (PAS domain)"/>
    <property type="match status" value="1"/>
</dbReference>
<dbReference type="Pfam" id="PF00563">
    <property type="entry name" value="EAL"/>
    <property type="match status" value="1"/>
</dbReference>
<dbReference type="CDD" id="cd01948">
    <property type="entry name" value="EAL"/>
    <property type="match status" value="1"/>
</dbReference>
<dbReference type="SMART" id="SM00267">
    <property type="entry name" value="GGDEF"/>
    <property type="match status" value="1"/>
</dbReference>
<dbReference type="SMART" id="SM00091">
    <property type="entry name" value="PAS"/>
    <property type="match status" value="1"/>
</dbReference>
<protein>
    <submittedName>
        <fullName evidence="5">EAL domain-containing protein</fullName>
    </submittedName>
</protein>
<evidence type="ECO:0000259" key="2">
    <source>
        <dbReference type="PROSITE" id="PS50883"/>
    </source>
</evidence>
<dbReference type="CDD" id="cd00130">
    <property type="entry name" value="PAS"/>
    <property type="match status" value="1"/>
</dbReference>
<dbReference type="Gene3D" id="3.20.20.450">
    <property type="entry name" value="EAL domain"/>
    <property type="match status" value="1"/>
</dbReference>
<proteinExistence type="predicted"/>
<dbReference type="RefSeq" id="WP_382346938.1">
    <property type="nucleotide sequence ID" value="NZ_JBHSMC010000001.1"/>
</dbReference>
<comment type="caution">
    <text evidence="5">The sequence shown here is derived from an EMBL/GenBank/DDBJ whole genome shotgun (WGS) entry which is preliminary data.</text>
</comment>
<dbReference type="InterPro" id="IPR000160">
    <property type="entry name" value="GGDEF_dom"/>
</dbReference>
<feature type="transmembrane region" description="Helical" evidence="1">
    <location>
        <begin position="131"/>
        <end position="151"/>
    </location>
</feature>
<feature type="domain" description="EAL" evidence="2">
    <location>
        <begin position="546"/>
        <end position="798"/>
    </location>
</feature>
<evidence type="ECO:0000256" key="1">
    <source>
        <dbReference type="PROSITE-ProRule" id="PRU00244"/>
    </source>
</evidence>
<feature type="transmembrane region" description="Helical" evidence="1">
    <location>
        <begin position="209"/>
        <end position="232"/>
    </location>
</feature>
<dbReference type="PROSITE" id="PS50924">
    <property type="entry name" value="MHYT"/>
    <property type="match status" value="1"/>
</dbReference>
<feature type="transmembrane region" description="Helical" evidence="1">
    <location>
        <begin position="73"/>
        <end position="94"/>
    </location>
</feature>
<dbReference type="EMBL" id="JBHSMC010000001">
    <property type="protein sequence ID" value="MFC5463449.1"/>
    <property type="molecule type" value="Genomic_DNA"/>
</dbReference>
<dbReference type="PANTHER" id="PTHR44757">
    <property type="entry name" value="DIGUANYLATE CYCLASE DGCP"/>
    <property type="match status" value="1"/>
</dbReference>
<feature type="transmembrane region" description="Helical" evidence="1">
    <location>
        <begin position="38"/>
        <end position="61"/>
    </location>
</feature>
<keyword evidence="1" id="KW-0812">Transmembrane</keyword>
<keyword evidence="6" id="KW-1185">Reference proteome</keyword>
<keyword evidence="1" id="KW-0472">Membrane</keyword>
<dbReference type="InterPro" id="IPR043128">
    <property type="entry name" value="Rev_trsase/Diguanyl_cyclase"/>
</dbReference>
<dbReference type="SUPFAM" id="SSF141868">
    <property type="entry name" value="EAL domain-like"/>
    <property type="match status" value="1"/>
</dbReference>
<evidence type="ECO:0000313" key="5">
    <source>
        <dbReference type="EMBL" id="MFC5463449.1"/>
    </source>
</evidence>
<evidence type="ECO:0000313" key="6">
    <source>
        <dbReference type="Proteomes" id="UP001596147"/>
    </source>
</evidence>
<dbReference type="SMART" id="SM00052">
    <property type="entry name" value="EAL"/>
    <property type="match status" value="1"/>
</dbReference>
<keyword evidence="1" id="KW-1133">Transmembrane helix</keyword>
<dbReference type="InterPro" id="IPR052155">
    <property type="entry name" value="Biofilm_reg_signaling"/>
</dbReference>
<dbReference type="InterPro" id="IPR029787">
    <property type="entry name" value="Nucleotide_cyclase"/>
</dbReference>
<dbReference type="SUPFAM" id="SSF55073">
    <property type="entry name" value="Nucleotide cyclase"/>
    <property type="match status" value="1"/>
</dbReference>
<dbReference type="Pfam" id="PF13426">
    <property type="entry name" value="PAS_9"/>
    <property type="match status" value="1"/>
</dbReference>
<feature type="transmembrane region" description="Helical" evidence="1">
    <location>
        <begin position="171"/>
        <end position="189"/>
    </location>
</feature>
<feature type="transmembrane region" description="Helical" evidence="1">
    <location>
        <begin position="106"/>
        <end position="125"/>
    </location>
</feature>
<dbReference type="NCBIfam" id="TIGR00229">
    <property type="entry name" value="sensory_box"/>
    <property type="match status" value="1"/>
</dbReference>
<dbReference type="InterPro" id="IPR035965">
    <property type="entry name" value="PAS-like_dom_sf"/>
</dbReference>